<dbReference type="Proteomes" id="UP000262621">
    <property type="component" value="Unassembled WGS sequence"/>
</dbReference>
<comment type="caution">
    <text evidence="2">The sequence shown here is derived from an EMBL/GenBank/DDBJ whole genome shotgun (WGS) entry which is preliminary data.</text>
</comment>
<dbReference type="OrthoDB" id="4349880at2"/>
<dbReference type="EMBL" id="QVFU01000017">
    <property type="protein sequence ID" value="RFS45359.1"/>
    <property type="molecule type" value="Genomic_DNA"/>
</dbReference>
<reference evidence="2 3" key="1">
    <citation type="submission" date="2018-08" db="EMBL/GenBank/DDBJ databases">
        <title>Verrucosispora craniellae sp. nov., isolated from a marine sponge in the South China Sea.</title>
        <authorList>
            <person name="Li L."/>
            <person name="Lin H.W."/>
        </authorList>
    </citation>
    <scope>NUCLEOTIDE SEQUENCE [LARGE SCALE GENOMIC DNA]</scope>
    <source>
        <strain evidence="2 3">LHW63014</strain>
    </source>
</reference>
<gene>
    <name evidence="2" type="ORF">D0Q02_17000</name>
</gene>
<dbReference type="AlphaFoldDB" id="A0A372FY14"/>
<proteinExistence type="predicted"/>
<keyword evidence="3" id="KW-1185">Reference proteome</keyword>
<evidence type="ECO:0000313" key="3">
    <source>
        <dbReference type="Proteomes" id="UP000262621"/>
    </source>
</evidence>
<feature type="compositionally biased region" description="Basic and acidic residues" evidence="1">
    <location>
        <begin position="438"/>
        <end position="447"/>
    </location>
</feature>
<dbReference type="RefSeq" id="WP_117228962.1">
    <property type="nucleotide sequence ID" value="NZ_CP061725.1"/>
</dbReference>
<feature type="region of interest" description="Disordered" evidence="1">
    <location>
        <begin position="402"/>
        <end position="507"/>
    </location>
</feature>
<protein>
    <submittedName>
        <fullName evidence="2">Uncharacterized protein</fullName>
    </submittedName>
</protein>
<sequence>MDNRVANDRPVPDIHVTSAIEEWAGADDVLIVPEFHPDPNKTDAQLYCVEVTSHEGEQSLRQRFVVKVVSAETAARLAAGHRRAERSHPAFASRHIVEHRGLYRVDDARRLLIQQVANGGDEVVSLAASGDSERLVALPLIADALVNVWNAADPARHGSGLPTRTTSVGEFVRQEVAHLATTESVLVAAAELGVPDDAGATLVLDGADRPNPLDLLIRTESPLSQRRVVHLVGHTHGDLNGGNVLIPFETGKPRYGAFLLVDLGGYQHDGPLTRDLTFALLGTLLRTVAPPPFPGEPAEVLPRDQAEALRRLMINPETAPSDRVLPGLTQLVRQVYQTGLTHAEQAGLRPAWRQQWLLTLVGQALVHLTFDDIGEAGRRWCLRLAAESLEAYVRLVSGKDTPELPQVASSTLPAGQGGSDASSRRLDLRWPTQWSPDQQRDFHHREAGGSTSQVHEHACAGRGDAAARRPANHVATAAPVPTQHNRAPRPRERRQDDSDDTAPTRPDRVCLPIISLPFVTAALLSVGLVGGAAYFGLSDRRKDHGAAPTQTITPGSTRGESPATTRDHGDRGPTLPHSLDEFAEAVADLVEDPPLGRYACTRYEVRSPEGGPGRSAQLRHHRQELWFTDDRAGRKVVTDLDATGPNRKTSTPYLPGEMDEVRPVPEDDLDALRQQLLWEWGKQPPELRTTSGMVRLVARILLHNPLVPAQHAVLLAELAKMPGIEFAGSYRDDDGEPGVSFQAEDQDGRRDTLLFDRSGRLLRHDLTQGDVLLSQHLLLATGRTDTMDTPCR</sequence>
<name>A0A372FY14_9ACTN</name>
<organism evidence="2 3">
    <name type="scientific">Micromonospora craniellae</name>
    <dbReference type="NCBI Taxonomy" id="2294034"/>
    <lineage>
        <taxon>Bacteria</taxon>
        <taxon>Bacillati</taxon>
        <taxon>Actinomycetota</taxon>
        <taxon>Actinomycetes</taxon>
        <taxon>Micromonosporales</taxon>
        <taxon>Micromonosporaceae</taxon>
        <taxon>Micromonospora</taxon>
    </lineage>
</organism>
<evidence type="ECO:0000256" key="1">
    <source>
        <dbReference type="SAM" id="MobiDB-lite"/>
    </source>
</evidence>
<feature type="region of interest" description="Disordered" evidence="1">
    <location>
        <begin position="641"/>
        <end position="660"/>
    </location>
</feature>
<accession>A0A372FY14</accession>
<feature type="region of interest" description="Disordered" evidence="1">
    <location>
        <begin position="541"/>
        <end position="574"/>
    </location>
</feature>
<evidence type="ECO:0000313" key="2">
    <source>
        <dbReference type="EMBL" id="RFS45359.1"/>
    </source>
</evidence>
<feature type="compositionally biased region" description="Polar residues" evidence="1">
    <location>
        <begin position="548"/>
        <end position="564"/>
    </location>
</feature>